<feature type="domain" description="R3H" evidence="7">
    <location>
        <begin position="206"/>
        <end position="271"/>
    </location>
</feature>
<dbReference type="Gene3D" id="3.30.300.20">
    <property type="match status" value="1"/>
</dbReference>
<dbReference type="NCBIfam" id="NF041568">
    <property type="entry name" value="Jag_EloR"/>
    <property type="match status" value="1"/>
</dbReference>
<comment type="similarity">
    <text evidence="6">Belongs to the KhpB RNA-binding protein family.</text>
</comment>
<dbReference type="InterPro" id="IPR038247">
    <property type="entry name" value="Jag_N_dom_sf"/>
</dbReference>
<evidence type="ECO:0000313" key="9">
    <source>
        <dbReference type="Proteomes" id="UP000229523"/>
    </source>
</evidence>
<keyword evidence="1 6" id="KW-0963">Cytoplasm</keyword>
<evidence type="ECO:0000256" key="2">
    <source>
        <dbReference type="ARBA" id="ARBA00022884"/>
    </source>
</evidence>
<proteinExistence type="inferred from homology"/>
<evidence type="ECO:0000256" key="1">
    <source>
        <dbReference type="ARBA" id="ARBA00022490"/>
    </source>
</evidence>
<dbReference type="Pfam" id="PF14804">
    <property type="entry name" value="Jag_N"/>
    <property type="match status" value="1"/>
</dbReference>
<dbReference type="PANTHER" id="PTHR35800:SF1">
    <property type="entry name" value="RNA-BINDING PROTEIN KHPB"/>
    <property type="match status" value="1"/>
</dbReference>
<dbReference type="GO" id="GO:0008360">
    <property type="term" value="P:regulation of cell shape"/>
    <property type="evidence" value="ECO:0007669"/>
    <property type="project" value="UniProtKB-KW"/>
</dbReference>
<dbReference type="SMART" id="SM00393">
    <property type="entry name" value="R3H"/>
    <property type="match status" value="1"/>
</dbReference>
<dbReference type="PANTHER" id="PTHR35800">
    <property type="entry name" value="PROTEIN JAG"/>
    <property type="match status" value="1"/>
</dbReference>
<comment type="caution">
    <text evidence="8">The sequence shown here is derived from an EMBL/GenBank/DDBJ whole genome shotgun (WGS) entry which is preliminary data.</text>
</comment>
<organism evidence="8 9">
    <name type="scientific">Macrococcoides goetzii</name>
    <dbReference type="NCBI Taxonomy" id="1891097"/>
    <lineage>
        <taxon>Bacteria</taxon>
        <taxon>Bacillati</taxon>
        <taxon>Bacillota</taxon>
        <taxon>Bacilli</taxon>
        <taxon>Bacillales</taxon>
        <taxon>Staphylococcaceae</taxon>
        <taxon>Macrococcoides</taxon>
    </lineage>
</organism>
<keyword evidence="4 6" id="KW-0143">Chaperone</keyword>
<dbReference type="PROSITE" id="PS51061">
    <property type="entry name" value="R3H"/>
    <property type="match status" value="1"/>
</dbReference>
<keyword evidence="3 6" id="KW-0133">Cell shape</keyword>
<protein>
    <recommendedName>
        <fullName evidence="6">RNA-binding protein KhpB</fullName>
    </recommendedName>
    <alternativeName>
        <fullName evidence="6">RNA-binding protein EloR</fullName>
    </alternativeName>
</protein>
<evidence type="ECO:0000256" key="3">
    <source>
        <dbReference type="ARBA" id="ARBA00022960"/>
    </source>
</evidence>
<accession>A0A364JLF0</accession>
<dbReference type="HAMAP" id="MF_00867">
    <property type="entry name" value="KhpB"/>
    <property type="match status" value="1"/>
</dbReference>
<keyword evidence="9" id="KW-1185">Reference proteome</keyword>
<comment type="domain">
    <text evidence="6">Has an N-terminal Jag-N domain and 2 RNA-binding domains (KH and R3H).</text>
</comment>
<dbReference type="GO" id="GO:0005737">
    <property type="term" value="C:cytoplasm"/>
    <property type="evidence" value="ECO:0007669"/>
    <property type="project" value="UniProtKB-SubCell"/>
</dbReference>
<dbReference type="InterPro" id="IPR001374">
    <property type="entry name" value="R3H_dom"/>
</dbReference>
<sequence>MLEKNYIASTVELAIQQGLDELNLQEKQVKIEVIQPGKKGFFGIGKADAEVKLTVIDPELKKLPTIEAVKNRSEHFSQKTEAHTINTERVQYEQPDNKKVIETDVVINATTEKESVSKKHAKTDALNQTEKYITAIIQEMGLNVSATSTFKNNSEVVINLESSEAGRIIGKRGQVLNSLQLLAQNYYNHIEKGYMTVTLDIENYREKRKETLQNLALNMSKKAVATRKPVKFEPMPNYERKIMHQILTNIENIETYSEGREPHRYLVIKAR</sequence>
<dbReference type="InterPro" id="IPR039247">
    <property type="entry name" value="KhpB"/>
</dbReference>
<comment type="caution">
    <text evidence="6">Lacks conserved residue(s) required for the propagation of feature annotation.</text>
</comment>
<comment type="function">
    <text evidence="6">A probable RNA chaperone. Forms a complex with KhpA which binds to cellular RNA and controls its expression. Plays a role in peptidoglycan (PG) homeostasis and cell length regulation.</text>
</comment>
<dbReference type="InterPro" id="IPR036867">
    <property type="entry name" value="R3H_dom_sf"/>
</dbReference>
<keyword evidence="5 6" id="KW-0961">Cell wall biogenesis/degradation</keyword>
<comment type="subcellular location">
    <subcellularLocation>
        <location evidence="6">Cytoplasm</location>
    </subcellularLocation>
</comment>
<dbReference type="SUPFAM" id="SSF82708">
    <property type="entry name" value="R3H domain"/>
    <property type="match status" value="1"/>
</dbReference>
<dbReference type="RefSeq" id="WP_099581642.1">
    <property type="nucleotide sequence ID" value="NZ_MJBI02000007.1"/>
</dbReference>
<dbReference type="InterPro" id="IPR034079">
    <property type="entry name" value="R3H_KhpB"/>
</dbReference>
<dbReference type="InterPro" id="IPR032782">
    <property type="entry name" value="KhpB_N"/>
</dbReference>
<reference evidence="8 9" key="1">
    <citation type="journal article" date="2018" name="Front. Microbiol.">
        <title>Description and Comparative Genomics of Macrococcus caseolyticus subsp. hominis subsp. nov., Macrococcus goetzii sp. nov., Macrococcus epidermidis sp. nov., and Macrococcus bohemicus sp. nov., Novel Macrococci From Human Clinical Material With Virulence Potential and Suspected Uptake of Foreign DNA by Natural Transformation.</title>
        <authorList>
            <person name="Maslanova I."/>
            <person name="Wertheimer Z."/>
            <person name="Sedlacek I."/>
            <person name="Svec P."/>
            <person name="Indrakova A."/>
            <person name="Kovarovic V."/>
            <person name="Schumann P."/>
            <person name="Sproer C."/>
            <person name="Kralova S."/>
            <person name="Sedo O."/>
            <person name="Kristofova L."/>
            <person name="Vrbovska V."/>
            <person name="Fuzik T."/>
            <person name="Petras P."/>
            <person name="Zdrahal Z."/>
            <person name="Ruzickova V."/>
            <person name="Doskar J."/>
            <person name="Pantucek R."/>
        </authorList>
    </citation>
    <scope>NUCLEOTIDE SEQUENCE [LARGE SCALE GENOMIC DNA]</scope>
    <source>
        <strain evidence="8 9">CCM 4927</strain>
    </source>
</reference>
<dbReference type="Gene3D" id="3.30.30.80">
    <property type="entry name" value="probable RNA-binding protein from clostridium symbiosum atcc 14940"/>
    <property type="match status" value="1"/>
</dbReference>
<dbReference type="InterPro" id="IPR015946">
    <property type="entry name" value="KH_dom-like_a/b"/>
</dbReference>
<dbReference type="GO" id="GO:0009252">
    <property type="term" value="P:peptidoglycan biosynthetic process"/>
    <property type="evidence" value="ECO:0007669"/>
    <property type="project" value="UniProtKB-UniRule"/>
</dbReference>
<dbReference type="GO" id="GO:0003723">
    <property type="term" value="F:RNA binding"/>
    <property type="evidence" value="ECO:0007669"/>
    <property type="project" value="UniProtKB-UniRule"/>
</dbReference>
<dbReference type="GO" id="GO:0071555">
    <property type="term" value="P:cell wall organization"/>
    <property type="evidence" value="ECO:0007669"/>
    <property type="project" value="UniProtKB-KW"/>
</dbReference>
<dbReference type="Gene3D" id="3.30.1370.50">
    <property type="entry name" value="R3H-like domain"/>
    <property type="match status" value="1"/>
</dbReference>
<dbReference type="Pfam" id="PF13083">
    <property type="entry name" value="KH_KhpA-B"/>
    <property type="match status" value="1"/>
</dbReference>
<evidence type="ECO:0000256" key="5">
    <source>
        <dbReference type="ARBA" id="ARBA00023316"/>
    </source>
</evidence>
<dbReference type="EMBL" id="MJBI02000007">
    <property type="protein sequence ID" value="RAI79540.1"/>
    <property type="molecule type" value="Genomic_DNA"/>
</dbReference>
<dbReference type="InterPro" id="IPR038008">
    <property type="entry name" value="Jag_KH"/>
</dbReference>
<keyword evidence="2 6" id="KW-0694">RNA-binding</keyword>
<name>A0A364JLF0_9STAP</name>
<dbReference type="Pfam" id="PF01424">
    <property type="entry name" value="R3H"/>
    <property type="match status" value="1"/>
</dbReference>
<dbReference type="CDD" id="cd02644">
    <property type="entry name" value="R3H_jag"/>
    <property type="match status" value="1"/>
</dbReference>
<comment type="subunit">
    <text evidence="6">Forms a complex with KhpA.</text>
</comment>
<dbReference type="Proteomes" id="UP000229523">
    <property type="component" value="Unassembled WGS sequence"/>
</dbReference>
<dbReference type="SMART" id="SM01245">
    <property type="entry name" value="Jag_N"/>
    <property type="match status" value="1"/>
</dbReference>
<dbReference type="CDD" id="cd02414">
    <property type="entry name" value="KH-II_Jag"/>
    <property type="match status" value="1"/>
</dbReference>
<dbReference type="AlphaFoldDB" id="A0A364JLF0"/>
<evidence type="ECO:0000313" key="8">
    <source>
        <dbReference type="EMBL" id="RAI79540.1"/>
    </source>
</evidence>
<evidence type="ECO:0000259" key="7">
    <source>
        <dbReference type="PROSITE" id="PS51061"/>
    </source>
</evidence>
<evidence type="ECO:0000256" key="4">
    <source>
        <dbReference type="ARBA" id="ARBA00023186"/>
    </source>
</evidence>
<gene>
    <name evidence="6" type="primary">khpB</name>
    <name evidence="6" type="synonym">eloR</name>
    <name evidence="8" type="ORF">BFS35_011510</name>
</gene>
<evidence type="ECO:0000256" key="6">
    <source>
        <dbReference type="HAMAP-Rule" id="MF_00867"/>
    </source>
</evidence>